<keyword evidence="7" id="KW-1185">Reference proteome</keyword>
<protein>
    <recommendedName>
        <fullName evidence="4">Tautomerase</fullName>
        <ecNumber evidence="4">5.3.2.-</ecNumber>
    </recommendedName>
</protein>
<dbReference type="Pfam" id="PF01361">
    <property type="entry name" value="Tautomerase"/>
    <property type="match status" value="1"/>
</dbReference>
<dbReference type="NCBIfam" id="NF002571">
    <property type="entry name" value="PRK02220.1"/>
    <property type="match status" value="1"/>
</dbReference>
<dbReference type="InterPro" id="IPR004370">
    <property type="entry name" value="4-OT-like_dom"/>
</dbReference>
<dbReference type="EC" id="5.3.2.-" evidence="4"/>
<reference evidence="6 7" key="1">
    <citation type="journal article" date="2018" name="J. Microbiol.">
        <title>Salicibibacter kimchii gen. nov., sp. nov., a moderately halophilic and alkalitolerant bacterium in the family Bacillaceae, isolated from kimchi.</title>
        <authorList>
            <person name="Jang J.Y."/>
            <person name="Oh Y.J."/>
            <person name="Lim S.K."/>
            <person name="Park H.K."/>
            <person name="Lee C."/>
            <person name="Kim J.Y."/>
            <person name="Lee M.A."/>
            <person name="Choi H.J."/>
        </authorList>
    </citation>
    <scope>NUCLEOTIDE SEQUENCE [LARGE SCALE GENOMIC DNA]</scope>
    <source>
        <strain evidence="6 7">NKC1-1</strain>
    </source>
</reference>
<dbReference type="InterPro" id="IPR014347">
    <property type="entry name" value="Tautomerase/MIF_sf"/>
</dbReference>
<evidence type="ECO:0000313" key="7">
    <source>
        <dbReference type="Proteomes" id="UP000252100"/>
    </source>
</evidence>
<dbReference type="NCBIfam" id="NF002524">
    <property type="entry name" value="PRK01964.1"/>
    <property type="match status" value="1"/>
</dbReference>
<dbReference type="InterPro" id="IPR018191">
    <property type="entry name" value="4-OT"/>
</dbReference>
<comment type="similarity">
    <text evidence="1 4">Belongs to the 4-oxalocrotonate tautomerase family.</text>
</comment>
<evidence type="ECO:0000256" key="1">
    <source>
        <dbReference type="ARBA" id="ARBA00006723"/>
    </source>
</evidence>
<dbReference type="NCBIfam" id="TIGR00013">
    <property type="entry name" value="taut"/>
    <property type="match status" value="1"/>
</dbReference>
<name>A0A345C1W8_9BACI</name>
<dbReference type="Proteomes" id="UP000252100">
    <property type="component" value="Chromosome"/>
</dbReference>
<dbReference type="AlphaFoldDB" id="A0A345C1W8"/>
<organism evidence="6 7">
    <name type="scientific">Salicibibacter kimchii</name>
    <dbReference type="NCBI Taxonomy" id="2099786"/>
    <lineage>
        <taxon>Bacteria</taxon>
        <taxon>Bacillati</taxon>
        <taxon>Bacillota</taxon>
        <taxon>Bacilli</taxon>
        <taxon>Bacillales</taxon>
        <taxon>Bacillaceae</taxon>
        <taxon>Salicibibacter</taxon>
    </lineage>
</organism>
<accession>A0A345C1W8</accession>
<evidence type="ECO:0000256" key="3">
    <source>
        <dbReference type="PIRSR" id="PIRSR618191-1"/>
    </source>
</evidence>
<proteinExistence type="inferred from homology"/>
<dbReference type="OrthoDB" id="9804765at2"/>
<dbReference type="SUPFAM" id="SSF55331">
    <property type="entry name" value="Tautomerase/MIF"/>
    <property type="match status" value="1"/>
</dbReference>
<dbReference type="PANTHER" id="PTHR35530:SF1">
    <property type="entry name" value="2-HYDROXYMUCONATE TAUTOMERASE"/>
    <property type="match status" value="1"/>
</dbReference>
<dbReference type="GO" id="GO:0016853">
    <property type="term" value="F:isomerase activity"/>
    <property type="evidence" value="ECO:0007669"/>
    <property type="project" value="UniProtKB-UniRule"/>
</dbReference>
<dbReference type="EMBL" id="CP031092">
    <property type="protein sequence ID" value="AXF57199.1"/>
    <property type="molecule type" value="Genomic_DNA"/>
</dbReference>
<evidence type="ECO:0000256" key="2">
    <source>
        <dbReference type="ARBA" id="ARBA00023235"/>
    </source>
</evidence>
<sequence length="63" mass="6969">MPLINVQILEGREPEKIESLIENVSEAVSESLDAPKENVRVTVTEVPKTHWAVGGKSMKQLGR</sequence>
<evidence type="ECO:0000313" key="6">
    <source>
        <dbReference type="EMBL" id="AXF57199.1"/>
    </source>
</evidence>
<dbReference type="Gene3D" id="3.30.429.10">
    <property type="entry name" value="Macrophage Migration Inhibitory Factor"/>
    <property type="match status" value="1"/>
</dbReference>
<gene>
    <name evidence="6" type="ORF">DT065_15125</name>
</gene>
<dbReference type="PANTHER" id="PTHR35530">
    <property type="entry name" value="TAUTOMERASE-RELATED"/>
    <property type="match status" value="1"/>
</dbReference>
<evidence type="ECO:0000256" key="4">
    <source>
        <dbReference type="RuleBase" id="RU362032"/>
    </source>
</evidence>
<evidence type="ECO:0000259" key="5">
    <source>
        <dbReference type="Pfam" id="PF01361"/>
    </source>
</evidence>
<feature type="domain" description="4-oxalocrotonate tautomerase-like" evidence="5">
    <location>
        <begin position="2"/>
        <end position="59"/>
    </location>
</feature>
<keyword evidence="2 4" id="KW-0413">Isomerase</keyword>
<feature type="active site" description="Proton acceptor; via imino nitrogen" evidence="3">
    <location>
        <position position="2"/>
    </location>
</feature>
<dbReference type="KEGG" id="rue:DT065_15125"/>